<dbReference type="AlphaFoldDB" id="A0A1G2EZD7"/>
<dbReference type="STRING" id="1801725.A3J00_01170"/>
<proteinExistence type="predicted"/>
<evidence type="ECO:0000313" key="1">
    <source>
        <dbReference type="EMBL" id="OGZ31145.1"/>
    </source>
</evidence>
<name>A0A1G2EZD7_9BACT</name>
<accession>A0A1G2EZD7</accession>
<organism evidence="1 2">
    <name type="scientific">Candidatus Niyogibacteria bacterium RIFCSPLOWO2_02_FULL_45_13</name>
    <dbReference type="NCBI Taxonomy" id="1801725"/>
    <lineage>
        <taxon>Bacteria</taxon>
        <taxon>Candidatus Niyogiibacteriota</taxon>
    </lineage>
</organism>
<reference evidence="1 2" key="1">
    <citation type="journal article" date="2016" name="Nat. Commun.">
        <title>Thousands of microbial genomes shed light on interconnected biogeochemical processes in an aquifer system.</title>
        <authorList>
            <person name="Anantharaman K."/>
            <person name="Brown C.T."/>
            <person name="Hug L.A."/>
            <person name="Sharon I."/>
            <person name="Castelle C.J."/>
            <person name="Probst A.J."/>
            <person name="Thomas B.C."/>
            <person name="Singh A."/>
            <person name="Wilkins M.J."/>
            <person name="Karaoz U."/>
            <person name="Brodie E.L."/>
            <person name="Williams K.H."/>
            <person name="Hubbard S.S."/>
            <person name="Banfield J.F."/>
        </authorList>
    </citation>
    <scope>NUCLEOTIDE SEQUENCE [LARGE SCALE GENOMIC DNA]</scope>
</reference>
<gene>
    <name evidence="1" type="ORF">A3J00_01170</name>
</gene>
<comment type="caution">
    <text evidence="1">The sequence shown here is derived from an EMBL/GenBank/DDBJ whole genome shotgun (WGS) entry which is preliminary data.</text>
</comment>
<sequence length="72" mass="8012">MKAVFLINTERGKERLVRGILSAKGFEAHTIPGPYNVLAEIKVSGYEEKDARLEEIKKIKEVKTVVADLLGT</sequence>
<dbReference type="EMBL" id="MHMR01000007">
    <property type="protein sequence ID" value="OGZ31145.1"/>
    <property type="molecule type" value="Genomic_DNA"/>
</dbReference>
<evidence type="ECO:0000313" key="2">
    <source>
        <dbReference type="Proteomes" id="UP000178428"/>
    </source>
</evidence>
<evidence type="ECO:0008006" key="3">
    <source>
        <dbReference type="Google" id="ProtNLM"/>
    </source>
</evidence>
<dbReference type="Proteomes" id="UP000178428">
    <property type="component" value="Unassembled WGS sequence"/>
</dbReference>
<protein>
    <recommendedName>
        <fullName evidence="3">ACT domain-containing protein</fullName>
    </recommendedName>
</protein>